<feature type="transmembrane region" description="Helical" evidence="12">
    <location>
        <begin position="66"/>
        <end position="85"/>
    </location>
</feature>
<feature type="domain" description="Peptidase M48" evidence="13">
    <location>
        <begin position="156"/>
        <end position="333"/>
    </location>
</feature>
<keyword evidence="10" id="KW-0482">Metalloprotease</keyword>
<dbReference type="Gene3D" id="3.30.2010.10">
    <property type="entry name" value="Metalloproteases ('zincins'), catalytic domain"/>
    <property type="match status" value="1"/>
</dbReference>
<keyword evidence="8" id="KW-0862">Zinc</keyword>
<dbReference type="GO" id="GO:0046872">
    <property type="term" value="F:metal ion binding"/>
    <property type="evidence" value="ECO:0007669"/>
    <property type="project" value="UniProtKB-KW"/>
</dbReference>
<evidence type="ECO:0000313" key="15">
    <source>
        <dbReference type="Proteomes" id="UP000217999"/>
    </source>
</evidence>
<accession>A0A2A2A952</accession>
<keyword evidence="5 12" id="KW-0812">Transmembrane</keyword>
<dbReference type="InterPro" id="IPR050083">
    <property type="entry name" value="HtpX_protease"/>
</dbReference>
<comment type="subcellular location">
    <subcellularLocation>
        <location evidence="2">Cell membrane</location>
        <topology evidence="2">Multi-pass membrane protein</topology>
    </subcellularLocation>
</comment>
<evidence type="ECO:0000259" key="13">
    <source>
        <dbReference type="Pfam" id="PF01435"/>
    </source>
</evidence>
<evidence type="ECO:0000256" key="12">
    <source>
        <dbReference type="SAM" id="Phobius"/>
    </source>
</evidence>
<proteinExistence type="predicted"/>
<evidence type="ECO:0000256" key="2">
    <source>
        <dbReference type="ARBA" id="ARBA00004651"/>
    </source>
</evidence>
<reference evidence="14 15" key="1">
    <citation type="submission" date="2017-08" db="EMBL/GenBank/DDBJ databases">
        <title>WGS of Clinical strains of the CDC Group NO-1 linked to zoonotic infections in humans.</title>
        <authorList>
            <person name="Bernier A.-M."/>
            <person name="Bernard K."/>
        </authorList>
    </citation>
    <scope>NUCLEOTIDE SEQUENCE [LARGE SCALE GENOMIC DNA]</scope>
    <source>
        <strain evidence="14 15">NML03-0146</strain>
    </source>
</reference>
<comment type="caution">
    <text evidence="14">The sequence shown here is derived from an EMBL/GenBank/DDBJ whole genome shotgun (WGS) entry which is preliminary data.</text>
</comment>
<keyword evidence="9 12" id="KW-1133">Transmembrane helix</keyword>
<evidence type="ECO:0000256" key="9">
    <source>
        <dbReference type="ARBA" id="ARBA00022989"/>
    </source>
</evidence>
<evidence type="ECO:0000256" key="1">
    <source>
        <dbReference type="ARBA" id="ARBA00001947"/>
    </source>
</evidence>
<dbReference type="GO" id="GO:0005886">
    <property type="term" value="C:plasma membrane"/>
    <property type="evidence" value="ECO:0007669"/>
    <property type="project" value="UniProtKB-SubCell"/>
</dbReference>
<keyword evidence="7" id="KW-0378">Hydrolase</keyword>
<evidence type="ECO:0000256" key="4">
    <source>
        <dbReference type="ARBA" id="ARBA00022670"/>
    </source>
</evidence>
<comment type="cofactor">
    <cofactor evidence="1">
        <name>Zn(2+)</name>
        <dbReference type="ChEBI" id="CHEBI:29105"/>
    </cofactor>
</comment>
<dbReference type="PANTHER" id="PTHR43221">
    <property type="entry name" value="PROTEASE HTPX"/>
    <property type="match status" value="1"/>
</dbReference>
<evidence type="ECO:0000256" key="6">
    <source>
        <dbReference type="ARBA" id="ARBA00022723"/>
    </source>
</evidence>
<keyword evidence="4" id="KW-0645">Protease</keyword>
<dbReference type="Pfam" id="PF01435">
    <property type="entry name" value="Peptidase_M48"/>
    <property type="match status" value="1"/>
</dbReference>
<evidence type="ECO:0000313" key="14">
    <source>
        <dbReference type="EMBL" id="PAT34254.1"/>
    </source>
</evidence>
<dbReference type="Proteomes" id="UP000217999">
    <property type="component" value="Unassembled WGS sequence"/>
</dbReference>
<evidence type="ECO:0000256" key="8">
    <source>
        <dbReference type="ARBA" id="ARBA00022833"/>
    </source>
</evidence>
<dbReference type="GO" id="GO:0006508">
    <property type="term" value="P:proteolysis"/>
    <property type="evidence" value="ECO:0007669"/>
    <property type="project" value="UniProtKB-KW"/>
</dbReference>
<evidence type="ECO:0000256" key="3">
    <source>
        <dbReference type="ARBA" id="ARBA00022475"/>
    </source>
</evidence>
<evidence type="ECO:0000256" key="11">
    <source>
        <dbReference type="ARBA" id="ARBA00023136"/>
    </source>
</evidence>
<evidence type="ECO:0000256" key="10">
    <source>
        <dbReference type="ARBA" id="ARBA00023049"/>
    </source>
</evidence>
<name>A0A2A2A952_9BURK</name>
<feature type="transmembrane region" description="Helical" evidence="12">
    <location>
        <begin position="28"/>
        <end position="54"/>
    </location>
</feature>
<keyword evidence="3" id="KW-1003">Cell membrane</keyword>
<sequence length="616" mass="70506">MKYSDFIHLVRLSEQDSASDERAYRRSVFWFAALGYLWVLGFVGVGLVLLWVLLAAIWSGRFHGGYVWLLVAAPSLLWAGLRALWLRLPPPQGLELTQEDAPRLFELLERIRKKVQGPPIHQVLLDGDFNACITQTPRFGLFGAARNTLTVGLPMLMALDTPRLCAVLAHEYGHLRGDHGRFAAWIYRSRLSWARLHASLERNFSFAGVATDQFLDWYFPRFCAKTFAMARQDEYEADRIAASLTGRGTAAAALVELDVKATWLEMHFWPAHWSQAAAQPAPIGPYSAMRTMLAAPPEPEFAQTALRQALRRRPQHDDTHPSLRERIEALQKPAALPAWSAKPAMGLLREPKRWIELLDQQWRRENHQRWRSHHQHLARLAQRVQALQARQAQANADELTELGLLLRRLNPKAAVAPLFEQALAADPNHAQALKALIGSLPARDARTLALCERLWTVDAQYQWWASDHAVQWLQQALQEEPAQEAPLKLWRQRLKEAAAAETRAWQELHQAPCFERISRHDLSDFELQQLRAQLRETAPIRTAWLVRKQLREFPRRRAYVLFIQAHDGLDEPECARLCDHLEQTLELPGPLLALWAGQSLELQAIEQQAFEPIYRS</sequence>
<protein>
    <submittedName>
        <fullName evidence="14">Peptidase M48</fullName>
    </submittedName>
</protein>
<evidence type="ECO:0000256" key="7">
    <source>
        <dbReference type="ARBA" id="ARBA00022801"/>
    </source>
</evidence>
<gene>
    <name evidence="14" type="ORF">CK620_08440</name>
</gene>
<organism evidence="14 15">
    <name type="scientific">Vandammella animalimorsus</name>
    <dbReference type="NCBI Taxonomy" id="2029117"/>
    <lineage>
        <taxon>Bacteria</taxon>
        <taxon>Pseudomonadati</taxon>
        <taxon>Pseudomonadota</taxon>
        <taxon>Betaproteobacteria</taxon>
        <taxon>Burkholderiales</taxon>
        <taxon>Comamonadaceae</taxon>
        <taxon>Vandammella</taxon>
    </lineage>
</organism>
<dbReference type="GO" id="GO:0004222">
    <property type="term" value="F:metalloendopeptidase activity"/>
    <property type="evidence" value="ECO:0007669"/>
    <property type="project" value="InterPro"/>
</dbReference>
<keyword evidence="11 12" id="KW-0472">Membrane</keyword>
<dbReference type="InterPro" id="IPR001915">
    <property type="entry name" value="Peptidase_M48"/>
</dbReference>
<dbReference type="PANTHER" id="PTHR43221:SF1">
    <property type="entry name" value="PROTEASE HTPX"/>
    <property type="match status" value="1"/>
</dbReference>
<evidence type="ECO:0000256" key="5">
    <source>
        <dbReference type="ARBA" id="ARBA00022692"/>
    </source>
</evidence>
<dbReference type="AlphaFoldDB" id="A0A2A2A952"/>
<dbReference type="EMBL" id="NSJF01000004">
    <property type="protein sequence ID" value="PAT34254.1"/>
    <property type="molecule type" value="Genomic_DNA"/>
</dbReference>
<dbReference type="CDD" id="cd07328">
    <property type="entry name" value="M48_Ste24p_like"/>
    <property type="match status" value="1"/>
</dbReference>
<dbReference type="RefSeq" id="WP_095549944.1">
    <property type="nucleotide sequence ID" value="NZ_NSJF01000004.1"/>
</dbReference>
<keyword evidence="6" id="KW-0479">Metal-binding</keyword>